<feature type="domain" description="DUF397" evidence="1">
    <location>
        <begin position="19"/>
        <end position="70"/>
    </location>
</feature>
<accession>A0A918PLJ2</accession>
<evidence type="ECO:0000313" key="2">
    <source>
        <dbReference type="EMBL" id="GGZ13837.1"/>
    </source>
</evidence>
<evidence type="ECO:0000259" key="1">
    <source>
        <dbReference type="Pfam" id="PF04149"/>
    </source>
</evidence>
<name>A0A918PLJ2_9ACTN</name>
<reference evidence="2" key="1">
    <citation type="journal article" date="2014" name="Int. J. Syst. Evol. Microbiol.">
        <title>Complete genome sequence of Corynebacterium casei LMG S-19264T (=DSM 44701T), isolated from a smear-ripened cheese.</title>
        <authorList>
            <consortium name="US DOE Joint Genome Institute (JGI-PGF)"/>
            <person name="Walter F."/>
            <person name="Albersmeier A."/>
            <person name="Kalinowski J."/>
            <person name="Ruckert C."/>
        </authorList>
    </citation>
    <scope>NUCLEOTIDE SEQUENCE</scope>
    <source>
        <strain evidence="2">JCM 4988</strain>
    </source>
</reference>
<dbReference type="AlphaFoldDB" id="A0A918PLJ2"/>
<proteinExistence type="predicted"/>
<comment type="caution">
    <text evidence="2">The sequence shown here is derived from an EMBL/GenBank/DDBJ whole genome shotgun (WGS) entry which is preliminary data.</text>
</comment>
<reference evidence="2" key="2">
    <citation type="submission" date="2020-09" db="EMBL/GenBank/DDBJ databases">
        <authorList>
            <person name="Sun Q."/>
            <person name="Ohkuma M."/>
        </authorList>
    </citation>
    <scope>NUCLEOTIDE SEQUENCE</scope>
    <source>
        <strain evidence="2">JCM 4988</strain>
    </source>
</reference>
<dbReference type="EMBL" id="BMWG01000001">
    <property type="protein sequence ID" value="GGZ13837.1"/>
    <property type="molecule type" value="Genomic_DNA"/>
</dbReference>
<organism evidence="2 3">
    <name type="scientific">Streptomyces inusitatus</name>
    <dbReference type="NCBI Taxonomy" id="68221"/>
    <lineage>
        <taxon>Bacteria</taxon>
        <taxon>Bacillati</taxon>
        <taxon>Actinomycetota</taxon>
        <taxon>Actinomycetes</taxon>
        <taxon>Kitasatosporales</taxon>
        <taxon>Streptomycetaceae</taxon>
        <taxon>Streptomyces</taxon>
    </lineage>
</organism>
<keyword evidence="3" id="KW-1185">Reference proteome</keyword>
<evidence type="ECO:0000313" key="3">
    <source>
        <dbReference type="Proteomes" id="UP000630936"/>
    </source>
</evidence>
<dbReference type="Proteomes" id="UP000630936">
    <property type="component" value="Unassembled WGS sequence"/>
</dbReference>
<dbReference type="InterPro" id="IPR007278">
    <property type="entry name" value="DUF397"/>
</dbReference>
<protein>
    <recommendedName>
        <fullName evidence="1">DUF397 domain-containing protein</fullName>
    </recommendedName>
</protein>
<gene>
    <name evidence="2" type="ORF">GCM10010387_02360</name>
</gene>
<dbReference type="RefSeq" id="WP_229868408.1">
    <property type="nucleotide sequence ID" value="NZ_BMWG01000001.1"/>
</dbReference>
<sequence length="74" mass="7560">MGVAINTHITALGVADESSWFKSSYSNATGGNCVEVAALTSGIAIRDSKNKRGPALAVPAASWQAFLTFATTSA</sequence>
<dbReference type="Pfam" id="PF04149">
    <property type="entry name" value="DUF397"/>
    <property type="match status" value="1"/>
</dbReference>